<comment type="similarity">
    <text evidence="1 2">Belongs to the CutC family.</text>
</comment>
<gene>
    <name evidence="2" type="primary">cutC</name>
    <name evidence="3" type="ORF">GCM10010529_05270</name>
</gene>
<dbReference type="PANTHER" id="PTHR12598">
    <property type="entry name" value="COPPER HOMEOSTASIS PROTEIN CUTC"/>
    <property type="match status" value="1"/>
</dbReference>
<reference evidence="4" key="1">
    <citation type="journal article" date="2019" name="Int. J. Syst. Evol. Microbiol.">
        <title>The Global Catalogue of Microorganisms (GCM) 10K type strain sequencing project: providing services to taxonomists for standard genome sequencing and annotation.</title>
        <authorList>
            <consortium name="The Broad Institute Genomics Platform"/>
            <consortium name="The Broad Institute Genome Sequencing Center for Infectious Disease"/>
            <person name="Wu L."/>
            <person name="Ma J."/>
        </authorList>
    </citation>
    <scope>NUCLEOTIDE SEQUENCE [LARGE SCALE GENOMIC DNA]</scope>
    <source>
        <strain evidence="4">JCM 14309</strain>
    </source>
</reference>
<evidence type="ECO:0000256" key="1">
    <source>
        <dbReference type="ARBA" id="ARBA00007768"/>
    </source>
</evidence>
<sequence length="238" mass="23602">MQLEIAVQDVAGIQVAHDHGADRAELCQALVTGGLTPTSGMIRQAVELGLPARPLIRPRGGGYLYSSAEVAVMRQDVRALREAGAAGVIVGALDDHGLDHPALRRLVEAADGLPVVVHRCVDVLLAAGLTTPPQLVEELLDLGVSGVLTSGGAATAPEGTSVIGQLAEAGAGRLEIIAGGGVRAAHVAGLAEAGADVVHLSAGSPVTHGSPGPGGGEGSYVTTDAALVQAARSAVDAA</sequence>
<keyword evidence="4" id="KW-1185">Reference proteome</keyword>
<comment type="caution">
    <text evidence="2">Once thought to be involved in copper homeostasis, experiments in E.coli have shown this is not the case.</text>
</comment>
<comment type="subcellular location">
    <subcellularLocation>
        <location evidence="2">Cytoplasm</location>
    </subcellularLocation>
</comment>
<dbReference type="EMBL" id="BAAAVT010000003">
    <property type="protein sequence ID" value="GAA3054217.1"/>
    <property type="molecule type" value="Genomic_DNA"/>
</dbReference>
<dbReference type="Pfam" id="PF03932">
    <property type="entry name" value="CutC"/>
    <property type="match status" value="1"/>
</dbReference>
<dbReference type="RefSeq" id="WP_311025520.1">
    <property type="nucleotide sequence ID" value="NZ_BAAAVT010000003.1"/>
</dbReference>
<name>A0ABP6LS38_9MICC</name>
<dbReference type="InterPro" id="IPR005627">
    <property type="entry name" value="CutC-like"/>
</dbReference>
<dbReference type="CDD" id="cd00945">
    <property type="entry name" value="Aldolase_Class_I"/>
    <property type="match status" value="1"/>
</dbReference>
<protein>
    <recommendedName>
        <fullName evidence="2">PF03932 family protein CutC</fullName>
    </recommendedName>
</protein>
<proteinExistence type="inferred from homology"/>
<dbReference type="Proteomes" id="UP001500236">
    <property type="component" value="Unassembled WGS sequence"/>
</dbReference>
<dbReference type="HAMAP" id="MF_00795">
    <property type="entry name" value="CutC"/>
    <property type="match status" value="1"/>
</dbReference>
<dbReference type="InterPro" id="IPR036822">
    <property type="entry name" value="CutC-like_dom_sf"/>
</dbReference>
<evidence type="ECO:0000313" key="4">
    <source>
        <dbReference type="Proteomes" id="UP001500236"/>
    </source>
</evidence>
<organism evidence="3 4">
    <name type="scientific">Nesterenkonia aethiopica</name>
    <dbReference type="NCBI Taxonomy" id="269144"/>
    <lineage>
        <taxon>Bacteria</taxon>
        <taxon>Bacillati</taxon>
        <taxon>Actinomycetota</taxon>
        <taxon>Actinomycetes</taxon>
        <taxon>Micrococcales</taxon>
        <taxon>Micrococcaceae</taxon>
        <taxon>Nesterenkonia</taxon>
    </lineage>
</organism>
<dbReference type="SUPFAM" id="SSF110395">
    <property type="entry name" value="CutC-like"/>
    <property type="match status" value="1"/>
</dbReference>
<dbReference type="Gene3D" id="3.20.20.380">
    <property type="entry name" value="Copper homeostasis (CutC) domain"/>
    <property type="match status" value="1"/>
</dbReference>
<evidence type="ECO:0000256" key="2">
    <source>
        <dbReference type="HAMAP-Rule" id="MF_00795"/>
    </source>
</evidence>
<accession>A0ABP6LS38</accession>
<keyword evidence="2" id="KW-0963">Cytoplasm</keyword>
<evidence type="ECO:0000313" key="3">
    <source>
        <dbReference type="EMBL" id="GAA3054217.1"/>
    </source>
</evidence>
<dbReference type="PANTHER" id="PTHR12598:SF0">
    <property type="entry name" value="COPPER HOMEOSTASIS PROTEIN CUTC HOMOLOG"/>
    <property type="match status" value="1"/>
</dbReference>
<comment type="caution">
    <text evidence="3">The sequence shown here is derived from an EMBL/GenBank/DDBJ whole genome shotgun (WGS) entry which is preliminary data.</text>
</comment>